<comment type="caution">
    <text evidence="3">The sequence shown here is derived from an EMBL/GenBank/DDBJ whole genome shotgun (WGS) entry which is preliminary data.</text>
</comment>
<name>A0A4R6RLQ5_9HYPH</name>
<dbReference type="EMBL" id="SNXY01000006">
    <property type="protein sequence ID" value="TDP87593.1"/>
    <property type="molecule type" value="Genomic_DNA"/>
</dbReference>
<dbReference type="AlphaFoldDB" id="A0A4R6RLQ5"/>
<protein>
    <submittedName>
        <fullName evidence="3">Excalibur calcium-binding domain-containing protein</fullName>
    </submittedName>
</protein>
<feature type="signal peptide" evidence="1">
    <location>
        <begin position="1"/>
        <end position="23"/>
    </location>
</feature>
<evidence type="ECO:0000256" key="1">
    <source>
        <dbReference type="SAM" id="SignalP"/>
    </source>
</evidence>
<dbReference type="SMART" id="SM00894">
    <property type="entry name" value="Excalibur"/>
    <property type="match status" value="1"/>
</dbReference>
<evidence type="ECO:0000259" key="2">
    <source>
        <dbReference type="SMART" id="SM00894"/>
    </source>
</evidence>
<feature type="chain" id="PRO_5020738528" evidence="1">
    <location>
        <begin position="24"/>
        <end position="94"/>
    </location>
</feature>
<keyword evidence="4" id="KW-1185">Reference proteome</keyword>
<dbReference type="OrthoDB" id="9805504at2"/>
<dbReference type="Pfam" id="PF05901">
    <property type="entry name" value="Excalibur"/>
    <property type="match status" value="1"/>
</dbReference>
<feature type="domain" description="Excalibur calcium-binding" evidence="2">
    <location>
        <begin position="53"/>
        <end position="88"/>
    </location>
</feature>
<evidence type="ECO:0000313" key="3">
    <source>
        <dbReference type="EMBL" id="TDP87593.1"/>
    </source>
</evidence>
<gene>
    <name evidence="3" type="ORF">EDD54_1492</name>
</gene>
<organism evidence="3 4">
    <name type="scientific">Oharaeibacter diazotrophicus</name>
    <dbReference type="NCBI Taxonomy" id="1920512"/>
    <lineage>
        <taxon>Bacteria</taxon>
        <taxon>Pseudomonadati</taxon>
        <taxon>Pseudomonadota</taxon>
        <taxon>Alphaproteobacteria</taxon>
        <taxon>Hyphomicrobiales</taxon>
        <taxon>Pleomorphomonadaceae</taxon>
        <taxon>Oharaeibacter</taxon>
    </lineage>
</organism>
<accession>A0A4R6RLQ5</accession>
<dbReference type="Proteomes" id="UP000294547">
    <property type="component" value="Unassembled WGS sequence"/>
</dbReference>
<dbReference type="InterPro" id="IPR008613">
    <property type="entry name" value="Excalibur_Ca-bd_domain"/>
</dbReference>
<sequence>MSPFPFASILLVAAALTAGGAPAPDCADGGAAPEAPACVAAGTVLAQAYSCTPRKTCKQMSSCAEARYRLEVCGDGRLDGDHDGVPCETLCGGG</sequence>
<keyword evidence="1" id="KW-0732">Signal</keyword>
<reference evidence="3 4" key="1">
    <citation type="submission" date="2019-03" db="EMBL/GenBank/DDBJ databases">
        <title>Genomic Encyclopedia of Type Strains, Phase IV (KMG-IV): sequencing the most valuable type-strain genomes for metagenomic binning, comparative biology and taxonomic classification.</title>
        <authorList>
            <person name="Goeker M."/>
        </authorList>
    </citation>
    <scope>NUCLEOTIDE SEQUENCE [LARGE SCALE GENOMIC DNA]</scope>
    <source>
        <strain evidence="3 4">DSM 102969</strain>
    </source>
</reference>
<dbReference type="RefSeq" id="WP_126535298.1">
    <property type="nucleotide sequence ID" value="NZ_BSPM01000008.1"/>
</dbReference>
<proteinExistence type="predicted"/>
<evidence type="ECO:0000313" key="4">
    <source>
        <dbReference type="Proteomes" id="UP000294547"/>
    </source>
</evidence>